<dbReference type="Gene3D" id="3.10.450.40">
    <property type="match status" value="1"/>
</dbReference>
<name>A0A3T0N1L1_9RHOB</name>
<organism evidence="2 3">
    <name type="scientific">Parasedimentitalea marina</name>
    <dbReference type="NCBI Taxonomy" id="2483033"/>
    <lineage>
        <taxon>Bacteria</taxon>
        <taxon>Pseudomonadati</taxon>
        <taxon>Pseudomonadota</taxon>
        <taxon>Alphaproteobacteria</taxon>
        <taxon>Rhodobacterales</taxon>
        <taxon>Paracoccaceae</taxon>
        <taxon>Parasedimentitalea</taxon>
    </lineage>
</organism>
<evidence type="ECO:0000259" key="1">
    <source>
        <dbReference type="Pfam" id="PF04965"/>
    </source>
</evidence>
<gene>
    <name evidence="2" type="ORF">EBB79_08250</name>
</gene>
<dbReference type="AlphaFoldDB" id="A0A3T0N1L1"/>
<dbReference type="OrthoDB" id="9802846at2"/>
<protein>
    <recommendedName>
        <fullName evidence="1">IraD/Gp25-like domain-containing protein</fullName>
    </recommendedName>
</protein>
<proteinExistence type="predicted"/>
<dbReference type="Pfam" id="PF04965">
    <property type="entry name" value="GPW_gp25"/>
    <property type="match status" value="1"/>
</dbReference>
<sequence>MSGMDRHSGRQLSGAAHLAQSIHDILTTPKGSLVMQRSYGSDLPNIIDQPLNGETMIDAYMATAEALDLWEPRIELARIELVNTGAGYAEFALTDADGLEISMPLSLDTEGATQ</sequence>
<feature type="domain" description="IraD/Gp25-like" evidence="1">
    <location>
        <begin position="14"/>
        <end position="82"/>
    </location>
</feature>
<dbReference type="InterPro" id="IPR007048">
    <property type="entry name" value="IraD/Gp25-like"/>
</dbReference>
<reference evidence="2 3" key="1">
    <citation type="submission" date="2018-10" db="EMBL/GenBank/DDBJ databases">
        <title>Parasedimentitalea marina sp. nov., a psychrophilic bacterium isolated from deep seawater of the New Britain Trench.</title>
        <authorList>
            <person name="Cao J."/>
        </authorList>
    </citation>
    <scope>NUCLEOTIDE SEQUENCE [LARGE SCALE GENOMIC DNA]</scope>
    <source>
        <strain evidence="2 3">W43</strain>
    </source>
</reference>
<dbReference type="EMBL" id="CP033219">
    <property type="protein sequence ID" value="AZV77887.1"/>
    <property type="molecule type" value="Genomic_DNA"/>
</dbReference>
<dbReference type="Proteomes" id="UP000283063">
    <property type="component" value="Chromosome"/>
</dbReference>
<evidence type="ECO:0000313" key="3">
    <source>
        <dbReference type="Proteomes" id="UP000283063"/>
    </source>
</evidence>
<dbReference type="KEGG" id="sedi:EBB79_08250"/>
<accession>A0A3T0N1L1</accession>
<dbReference type="SUPFAM" id="SSF160719">
    <property type="entry name" value="gpW/gp25-like"/>
    <property type="match status" value="1"/>
</dbReference>
<keyword evidence="3" id="KW-1185">Reference proteome</keyword>
<evidence type="ECO:0000313" key="2">
    <source>
        <dbReference type="EMBL" id="AZV77887.1"/>
    </source>
</evidence>